<name>A0A0G0K3P4_9BACT</name>
<accession>A0A0G0K3P4</accession>
<keyword evidence="1" id="KW-0812">Transmembrane</keyword>
<protein>
    <submittedName>
        <fullName evidence="2">Chain length regulator</fullName>
    </submittedName>
</protein>
<dbReference type="STRING" id="1618336.US94_C0007G0015"/>
<evidence type="ECO:0000313" key="3">
    <source>
        <dbReference type="Proteomes" id="UP000034498"/>
    </source>
</evidence>
<feature type="transmembrane region" description="Helical" evidence="1">
    <location>
        <begin position="178"/>
        <end position="202"/>
    </location>
</feature>
<evidence type="ECO:0000313" key="2">
    <source>
        <dbReference type="EMBL" id="KKQ74338.1"/>
    </source>
</evidence>
<comment type="caution">
    <text evidence="2">The sequence shown here is derived from an EMBL/GenBank/DDBJ whole genome shotgun (WGS) entry which is preliminary data.</text>
</comment>
<dbReference type="Proteomes" id="UP000034498">
    <property type="component" value="Unassembled WGS sequence"/>
</dbReference>
<sequence>MELREYFKIIGKYGKLFWVVVIVTIIATFLFAKMQPRSYLASTTLTVNKASALKQSQINYYTFDNYYNVQSSGLFSQIVVSWMSSPAVVKDIYTKADITLPNVSQAKLAKLFKAIREEPATINVSIAVSDKNEADKLINAAADVMQEKTNEMAQSDKENVYDIVKFTPVVTETTANTWLNLLIGAIAGLILGAILALAVDYFKAEDKKGN</sequence>
<keyword evidence="1" id="KW-0472">Membrane</keyword>
<gene>
    <name evidence="2" type="ORF">US94_C0007G0015</name>
</gene>
<keyword evidence="1" id="KW-1133">Transmembrane helix</keyword>
<proteinExistence type="predicted"/>
<feature type="transmembrane region" description="Helical" evidence="1">
    <location>
        <begin position="12"/>
        <end position="32"/>
    </location>
</feature>
<dbReference type="AlphaFoldDB" id="A0A0G0K3P4"/>
<evidence type="ECO:0000256" key="1">
    <source>
        <dbReference type="SAM" id="Phobius"/>
    </source>
</evidence>
<dbReference type="EMBL" id="LBUX01000007">
    <property type="protein sequence ID" value="KKQ74338.1"/>
    <property type="molecule type" value="Genomic_DNA"/>
</dbReference>
<organism evidence="2 3">
    <name type="scientific">Berkelbacteria bacterium GW2011_GWB1_38_5</name>
    <dbReference type="NCBI Taxonomy" id="1618336"/>
    <lineage>
        <taxon>Bacteria</taxon>
        <taxon>Candidatus Berkelbacteria</taxon>
    </lineage>
</organism>
<reference evidence="2 3" key="1">
    <citation type="journal article" date="2015" name="Nature">
        <title>rRNA introns, odd ribosomes, and small enigmatic genomes across a large radiation of phyla.</title>
        <authorList>
            <person name="Brown C.T."/>
            <person name="Hug L.A."/>
            <person name="Thomas B.C."/>
            <person name="Sharon I."/>
            <person name="Castelle C.J."/>
            <person name="Singh A."/>
            <person name="Wilkins M.J."/>
            <person name="Williams K.H."/>
            <person name="Banfield J.F."/>
        </authorList>
    </citation>
    <scope>NUCLEOTIDE SEQUENCE [LARGE SCALE GENOMIC DNA]</scope>
</reference>